<feature type="compositionally biased region" description="Polar residues" evidence="2">
    <location>
        <begin position="86"/>
        <end position="101"/>
    </location>
</feature>
<comment type="function">
    <text evidence="1">Could be involved in insertion of integral membrane proteins into the membrane.</text>
</comment>
<dbReference type="SMART" id="SM01234">
    <property type="entry name" value="Haemolytic"/>
    <property type="match status" value="1"/>
</dbReference>
<evidence type="ECO:0000256" key="2">
    <source>
        <dbReference type="SAM" id="MobiDB-lite"/>
    </source>
</evidence>
<feature type="region of interest" description="Disordered" evidence="2">
    <location>
        <begin position="69"/>
        <end position="101"/>
    </location>
</feature>
<keyword evidence="4" id="KW-1185">Reference proteome</keyword>
<evidence type="ECO:0000313" key="3">
    <source>
        <dbReference type="EMBL" id="MDS1271472.1"/>
    </source>
</evidence>
<sequence length="101" mass="10965">MSEVRPTLPARILILPIRAYQRLISPLLGPVCRFEPSCSRYTVEALQVHGAARGLWLGIRRIARCQPFHPGGWDPVPPRRPDVQGTEPSTGENGTPGSAGG</sequence>
<evidence type="ECO:0000256" key="1">
    <source>
        <dbReference type="HAMAP-Rule" id="MF_00386"/>
    </source>
</evidence>
<organism evidence="3 4">
    <name type="scientific">Lipingzhangella rawalii</name>
    <dbReference type="NCBI Taxonomy" id="2055835"/>
    <lineage>
        <taxon>Bacteria</taxon>
        <taxon>Bacillati</taxon>
        <taxon>Actinomycetota</taxon>
        <taxon>Actinomycetes</taxon>
        <taxon>Streptosporangiales</taxon>
        <taxon>Nocardiopsidaceae</taxon>
        <taxon>Lipingzhangella</taxon>
    </lineage>
</organism>
<comment type="subcellular location">
    <subcellularLocation>
        <location evidence="1">Cell membrane</location>
        <topology evidence="1">Peripheral membrane protein</topology>
        <orientation evidence="1">Cytoplasmic side</orientation>
    </subcellularLocation>
</comment>
<reference evidence="4" key="1">
    <citation type="submission" date="2023-07" db="EMBL/GenBank/DDBJ databases">
        <title>Novel species in the genus Lipingzhangella isolated from Sambhar Salt Lake.</title>
        <authorList>
            <person name="Jiya N."/>
            <person name="Kajale S."/>
            <person name="Sharma A."/>
        </authorList>
    </citation>
    <scope>NUCLEOTIDE SEQUENCE [LARGE SCALE GENOMIC DNA]</scope>
    <source>
        <strain evidence="4">LS1_29</strain>
    </source>
</reference>
<dbReference type="RefSeq" id="WP_310913023.1">
    <property type="nucleotide sequence ID" value="NZ_JAVLVT010000006.1"/>
</dbReference>
<dbReference type="HAMAP" id="MF_00386">
    <property type="entry name" value="UPF0161_YidD"/>
    <property type="match status" value="1"/>
</dbReference>
<comment type="caution">
    <text evidence="3">The sequence shown here is derived from an EMBL/GenBank/DDBJ whole genome shotgun (WGS) entry which is preliminary data.</text>
</comment>
<gene>
    <name evidence="3" type="primary">yidD</name>
    <name evidence="3" type="ORF">RIF23_14330</name>
</gene>
<dbReference type="Proteomes" id="UP001250214">
    <property type="component" value="Unassembled WGS sequence"/>
</dbReference>
<evidence type="ECO:0000313" key="4">
    <source>
        <dbReference type="Proteomes" id="UP001250214"/>
    </source>
</evidence>
<name>A0ABU2H8Z0_9ACTN</name>
<dbReference type="InterPro" id="IPR002696">
    <property type="entry name" value="Membr_insert_effic_factor_YidD"/>
</dbReference>
<keyword evidence="1" id="KW-1003">Cell membrane</keyword>
<protein>
    <recommendedName>
        <fullName evidence="1">Putative membrane protein insertion efficiency factor</fullName>
    </recommendedName>
</protein>
<keyword evidence="1" id="KW-0472">Membrane</keyword>
<accession>A0ABU2H8Z0</accession>
<proteinExistence type="inferred from homology"/>
<dbReference type="Pfam" id="PF01809">
    <property type="entry name" value="YidD"/>
    <property type="match status" value="1"/>
</dbReference>
<dbReference type="PANTHER" id="PTHR33383:SF1">
    <property type="entry name" value="MEMBRANE PROTEIN INSERTION EFFICIENCY FACTOR-RELATED"/>
    <property type="match status" value="1"/>
</dbReference>
<comment type="similarity">
    <text evidence="1">Belongs to the UPF0161 family.</text>
</comment>
<dbReference type="NCBIfam" id="TIGR00278">
    <property type="entry name" value="membrane protein insertion efficiency factor YidD"/>
    <property type="match status" value="1"/>
</dbReference>
<dbReference type="PANTHER" id="PTHR33383">
    <property type="entry name" value="MEMBRANE PROTEIN INSERTION EFFICIENCY FACTOR-RELATED"/>
    <property type="match status" value="1"/>
</dbReference>
<dbReference type="EMBL" id="JAVLVT010000006">
    <property type="protein sequence ID" value="MDS1271472.1"/>
    <property type="molecule type" value="Genomic_DNA"/>
</dbReference>